<dbReference type="AlphaFoldDB" id="A0A9Q1MSL9"/>
<feature type="compositionally biased region" description="Polar residues" evidence="1">
    <location>
        <begin position="47"/>
        <end position="61"/>
    </location>
</feature>
<gene>
    <name evidence="2" type="ORF">K7X08_019482</name>
</gene>
<sequence length="67" mass="7596">MPIIKSIGERMIPPIYNIEMDAATFRDFGSHGWHIEVLQKGDKNKKTMQQTQHFSSGSSHVDNAPKI</sequence>
<accession>A0A9Q1MSL9</accession>
<name>A0A9Q1MSL9_9SOLA</name>
<comment type="caution">
    <text evidence="2">The sequence shown here is derived from an EMBL/GenBank/DDBJ whole genome shotgun (WGS) entry which is preliminary data.</text>
</comment>
<reference evidence="3" key="1">
    <citation type="journal article" date="2023" name="Proc. Natl. Acad. Sci. U.S.A.">
        <title>Genomic and structural basis for evolution of tropane alkaloid biosynthesis.</title>
        <authorList>
            <person name="Wanga Y.-J."/>
            <person name="Taina T."/>
            <person name="Yua J.-Y."/>
            <person name="Lia J."/>
            <person name="Xua B."/>
            <person name="Chenc J."/>
            <person name="D'Auriad J.C."/>
            <person name="Huanga J.-P."/>
            <person name="Huanga S.-X."/>
        </authorList>
    </citation>
    <scope>NUCLEOTIDE SEQUENCE [LARGE SCALE GENOMIC DNA]</scope>
    <source>
        <strain evidence="3">cv. KIB-2019</strain>
    </source>
</reference>
<proteinExistence type="predicted"/>
<evidence type="ECO:0000313" key="3">
    <source>
        <dbReference type="Proteomes" id="UP001152561"/>
    </source>
</evidence>
<evidence type="ECO:0000313" key="2">
    <source>
        <dbReference type="EMBL" id="KAJ8567274.1"/>
    </source>
</evidence>
<keyword evidence="3" id="KW-1185">Reference proteome</keyword>
<organism evidence="2 3">
    <name type="scientific">Anisodus acutangulus</name>
    <dbReference type="NCBI Taxonomy" id="402998"/>
    <lineage>
        <taxon>Eukaryota</taxon>
        <taxon>Viridiplantae</taxon>
        <taxon>Streptophyta</taxon>
        <taxon>Embryophyta</taxon>
        <taxon>Tracheophyta</taxon>
        <taxon>Spermatophyta</taxon>
        <taxon>Magnoliopsida</taxon>
        <taxon>eudicotyledons</taxon>
        <taxon>Gunneridae</taxon>
        <taxon>Pentapetalae</taxon>
        <taxon>asterids</taxon>
        <taxon>lamiids</taxon>
        <taxon>Solanales</taxon>
        <taxon>Solanaceae</taxon>
        <taxon>Solanoideae</taxon>
        <taxon>Hyoscyameae</taxon>
        <taxon>Anisodus</taxon>
    </lineage>
</organism>
<protein>
    <submittedName>
        <fullName evidence="2">Uncharacterized protein</fullName>
    </submittedName>
</protein>
<dbReference type="Proteomes" id="UP001152561">
    <property type="component" value="Unassembled WGS sequence"/>
</dbReference>
<dbReference type="EMBL" id="JAJAGQ010000003">
    <property type="protein sequence ID" value="KAJ8567274.1"/>
    <property type="molecule type" value="Genomic_DNA"/>
</dbReference>
<dbReference type="OrthoDB" id="2016402at2759"/>
<feature type="region of interest" description="Disordered" evidence="1">
    <location>
        <begin position="41"/>
        <end position="67"/>
    </location>
</feature>
<evidence type="ECO:0000256" key="1">
    <source>
        <dbReference type="SAM" id="MobiDB-lite"/>
    </source>
</evidence>